<evidence type="ECO:0000256" key="1">
    <source>
        <dbReference type="SAM" id="MobiDB-lite"/>
    </source>
</evidence>
<feature type="compositionally biased region" description="Polar residues" evidence="1">
    <location>
        <begin position="310"/>
        <end position="333"/>
    </location>
</feature>
<organism evidence="2 3">
    <name type="scientific">Stachybotrys elegans</name>
    <dbReference type="NCBI Taxonomy" id="80388"/>
    <lineage>
        <taxon>Eukaryota</taxon>
        <taxon>Fungi</taxon>
        <taxon>Dikarya</taxon>
        <taxon>Ascomycota</taxon>
        <taxon>Pezizomycotina</taxon>
        <taxon>Sordariomycetes</taxon>
        <taxon>Hypocreomycetidae</taxon>
        <taxon>Hypocreales</taxon>
        <taxon>Stachybotryaceae</taxon>
        <taxon>Stachybotrys</taxon>
    </lineage>
</organism>
<name>A0A8K0WNT9_9HYPO</name>
<proteinExistence type="predicted"/>
<feature type="compositionally biased region" description="Polar residues" evidence="1">
    <location>
        <begin position="1"/>
        <end position="11"/>
    </location>
</feature>
<feature type="compositionally biased region" description="Pro residues" evidence="1">
    <location>
        <begin position="221"/>
        <end position="242"/>
    </location>
</feature>
<gene>
    <name evidence="2" type="ORF">B0I35DRAFT_355384</name>
</gene>
<dbReference type="OrthoDB" id="10250441at2759"/>
<dbReference type="PANTHER" id="PTHR11440">
    <property type="entry name" value="LECITHIN-CHOLESTEROL ACYLTRANSFERASE-RELATED"/>
    <property type="match status" value="1"/>
</dbReference>
<feature type="region of interest" description="Disordered" evidence="1">
    <location>
        <begin position="200"/>
        <end position="251"/>
    </location>
</feature>
<dbReference type="InterPro" id="IPR029058">
    <property type="entry name" value="AB_hydrolase_fold"/>
</dbReference>
<accession>A0A8K0WNT9</accession>
<sequence length="801" mass="86963">MDIRSSGSASAQPLALDTNGSDESICRDQDDAQAVLQPAISAAASHFTSPTTPAVEKAAALDRYPGGGLFDISQAEERDSDDPSSPGSPMSPNRTPRLGHAPVFPHQPGSSVPSVFINPPPVDTLPSPGKSSPPPKDSKDGRSSYTRGVFENAFGQTRHRRSGSAGQEALKRLSKAFPSFNHRTSMLSSLPGSFFSFADKTQQSEPEGPSRLSGAVSPRISTPPTPKPRGPFASPPLAPPLPETASSSPRPAMLRRATSDESMLYHTLSRTSSLGDDGQFLHVREMVNMRLVALKDSLPEVPNFKMPSLSRLQGSRKSSISNFTLNTDSSTATPPILERDSSNLSKDPTTVLDDVLENLTGDIVIMGGYRGSILRSSEPPHQQLWAPVKVGLNLRKANLEVGLDPEDEEKMEASIIPSGMLQHIGPIDVSRRLFKKLRSCENARNGTLRIWDYGYDWRLSPHILSRKLQEFLQGLPCNQPGVPPESRGAIVIPHSLGGLITRHVVNRQPNLFSGVLYVGVPQRCINILGPFRNGDVVLFNEKLLTAQVNFSVRTSFVFLPEDGFCFVDKETQESYPINFYDPQDWVKCRLSPCLQPALPAYNRPQQSSSLSSFLPSSLRSRSDSRPQKPFPDPPTHKDGGVAPQMNSGPSPATVNGAQQESDTERQRYLDYLTRVLADTRRFRSELAHSETHQEANVYPPLALLYGKNTPTVYACQVTGRDGIPCADAYDDLLFRPGDGVVLAKEAMLPEGYAVVRGGRISTEKGHIGMLGDLSAVGRGLQALVRGRQKGIGLGDVSGASR</sequence>
<comment type="caution">
    <text evidence="2">The sequence shown here is derived from an EMBL/GenBank/DDBJ whole genome shotgun (WGS) entry which is preliminary data.</text>
</comment>
<feature type="region of interest" description="Disordered" evidence="1">
    <location>
        <begin position="309"/>
        <end position="344"/>
    </location>
</feature>
<evidence type="ECO:0000313" key="2">
    <source>
        <dbReference type="EMBL" id="KAH7313335.1"/>
    </source>
</evidence>
<feature type="region of interest" description="Disordered" evidence="1">
    <location>
        <begin position="60"/>
        <end position="145"/>
    </location>
</feature>
<feature type="region of interest" description="Disordered" evidence="1">
    <location>
        <begin position="1"/>
        <end position="27"/>
    </location>
</feature>
<protein>
    <submittedName>
        <fullName evidence="2">Uncharacterized protein</fullName>
    </submittedName>
</protein>
<keyword evidence="3" id="KW-1185">Reference proteome</keyword>
<dbReference type="SUPFAM" id="SSF53474">
    <property type="entry name" value="alpha/beta-Hydrolases"/>
    <property type="match status" value="1"/>
</dbReference>
<feature type="region of interest" description="Disordered" evidence="1">
    <location>
        <begin position="601"/>
        <end position="665"/>
    </location>
</feature>
<dbReference type="AlphaFoldDB" id="A0A8K0WNT9"/>
<feature type="compositionally biased region" description="Low complexity" evidence="1">
    <location>
        <begin position="604"/>
        <end position="619"/>
    </location>
</feature>
<dbReference type="Gene3D" id="3.40.50.1820">
    <property type="entry name" value="alpha/beta hydrolase"/>
    <property type="match status" value="1"/>
</dbReference>
<feature type="compositionally biased region" description="Low complexity" evidence="1">
    <location>
        <begin position="83"/>
        <end position="92"/>
    </location>
</feature>
<dbReference type="Proteomes" id="UP000813444">
    <property type="component" value="Unassembled WGS sequence"/>
</dbReference>
<reference evidence="2" key="1">
    <citation type="journal article" date="2021" name="Nat. Commun.">
        <title>Genetic determinants of endophytism in the Arabidopsis root mycobiome.</title>
        <authorList>
            <person name="Mesny F."/>
            <person name="Miyauchi S."/>
            <person name="Thiergart T."/>
            <person name="Pickel B."/>
            <person name="Atanasova L."/>
            <person name="Karlsson M."/>
            <person name="Huettel B."/>
            <person name="Barry K.W."/>
            <person name="Haridas S."/>
            <person name="Chen C."/>
            <person name="Bauer D."/>
            <person name="Andreopoulos W."/>
            <person name="Pangilinan J."/>
            <person name="LaButti K."/>
            <person name="Riley R."/>
            <person name="Lipzen A."/>
            <person name="Clum A."/>
            <person name="Drula E."/>
            <person name="Henrissat B."/>
            <person name="Kohler A."/>
            <person name="Grigoriev I.V."/>
            <person name="Martin F.M."/>
            <person name="Hacquard S."/>
        </authorList>
    </citation>
    <scope>NUCLEOTIDE SEQUENCE</scope>
    <source>
        <strain evidence="2">MPI-CAGE-CH-0235</strain>
    </source>
</reference>
<feature type="compositionally biased region" description="Polar residues" evidence="1">
    <location>
        <begin position="644"/>
        <end position="660"/>
    </location>
</feature>
<evidence type="ECO:0000313" key="3">
    <source>
        <dbReference type="Proteomes" id="UP000813444"/>
    </source>
</evidence>
<dbReference type="EMBL" id="JAGPNK010000009">
    <property type="protein sequence ID" value="KAH7313335.1"/>
    <property type="molecule type" value="Genomic_DNA"/>
</dbReference>